<feature type="region of interest" description="Disordered" evidence="9">
    <location>
        <begin position="59"/>
        <end position="102"/>
    </location>
</feature>
<reference evidence="10 11" key="1">
    <citation type="journal article" date="2024" name="J Genomics">
        <title>Draft genome sequencing and assembly of Favolaschia claudopus CIRM-BRFM 2984 isolated from oak limbs.</title>
        <authorList>
            <person name="Navarro D."/>
            <person name="Drula E."/>
            <person name="Chaduli D."/>
            <person name="Cazenave R."/>
            <person name="Ahrendt S."/>
            <person name="Wang J."/>
            <person name="Lipzen A."/>
            <person name="Daum C."/>
            <person name="Barry K."/>
            <person name="Grigoriev I.V."/>
            <person name="Favel A."/>
            <person name="Rosso M.N."/>
            <person name="Martin F."/>
        </authorList>
    </citation>
    <scope>NUCLEOTIDE SEQUENCE [LARGE SCALE GENOMIC DNA]</scope>
    <source>
        <strain evidence="10 11">CIRM-BRFM 2984</strain>
    </source>
</reference>
<organism evidence="10 11">
    <name type="scientific">Favolaschia claudopus</name>
    <dbReference type="NCBI Taxonomy" id="2862362"/>
    <lineage>
        <taxon>Eukaryota</taxon>
        <taxon>Fungi</taxon>
        <taxon>Dikarya</taxon>
        <taxon>Basidiomycota</taxon>
        <taxon>Agaricomycotina</taxon>
        <taxon>Agaricomycetes</taxon>
        <taxon>Agaricomycetidae</taxon>
        <taxon>Agaricales</taxon>
        <taxon>Marasmiineae</taxon>
        <taxon>Mycenaceae</taxon>
        <taxon>Favolaschia</taxon>
    </lineage>
</organism>
<comment type="subunit">
    <text evidence="8">Component of the Mediator complex.</text>
</comment>
<dbReference type="GO" id="GO:0003712">
    <property type="term" value="F:transcription coregulator activity"/>
    <property type="evidence" value="ECO:0007669"/>
    <property type="project" value="InterPro"/>
</dbReference>
<dbReference type="EMBL" id="JAWWNJ010000002">
    <property type="protein sequence ID" value="KAK7061769.1"/>
    <property type="molecule type" value="Genomic_DNA"/>
</dbReference>
<evidence type="ECO:0000256" key="3">
    <source>
        <dbReference type="ARBA" id="ARBA00019610"/>
    </source>
</evidence>
<dbReference type="InterPro" id="IPR019313">
    <property type="entry name" value="Mediator_Med17"/>
</dbReference>
<keyword evidence="11" id="KW-1185">Reference proteome</keyword>
<comment type="subcellular location">
    <subcellularLocation>
        <location evidence="1 8">Nucleus</location>
    </subcellularLocation>
</comment>
<evidence type="ECO:0000256" key="6">
    <source>
        <dbReference type="ARBA" id="ARBA00023242"/>
    </source>
</evidence>
<dbReference type="GO" id="GO:0006357">
    <property type="term" value="P:regulation of transcription by RNA polymerase II"/>
    <property type="evidence" value="ECO:0007669"/>
    <property type="project" value="InterPro"/>
</dbReference>
<dbReference type="AlphaFoldDB" id="A0AAW0EBH5"/>
<evidence type="ECO:0000256" key="1">
    <source>
        <dbReference type="ARBA" id="ARBA00004123"/>
    </source>
</evidence>
<protein>
    <recommendedName>
        <fullName evidence="3 8">Mediator of RNA polymerase II transcription subunit 17</fullName>
    </recommendedName>
    <alternativeName>
        <fullName evidence="7 8">Mediator complex subunit 17</fullName>
    </alternativeName>
</protein>
<dbReference type="GO" id="GO:0016592">
    <property type="term" value="C:mediator complex"/>
    <property type="evidence" value="ECO:0007669"/>
    <property type="project" value="InterPro"/>
</dbReference>
<comment type="function">
    <text evidence="8">Component of the Mediator complex, a coactivator involved in the regulated transcription of nearly all RNA polymerase II-dependent genes. Mediator functions as a bridge to convey information from gene-specific regulatory proteins to the basal RNA polymerase II transcription machinery. Mediator is recruited to promoters by direct interactions with regulatory proteins and serves as a scaffold for the assembly of a functional preinitiation complex with RNA polymerase II and the general transcription factors.</text>
</comment>
<evidence type="ECO:0000256" key="7">
    <source>
        <dbReference type="ARBA" id="ARBA00032014"/>
    </source>
</evidence>
<keyword evidence="6 8" id="KW-0539">Nucleus</keyword>
<comment type="caution">
    <text evidence="10">The sequence shown here is derived from an EMBL/GenBank/DDBJ whole genome shotgun (WGS) entry which is preliminary data.</text>
</comment>
<evidence type="ECO:0000313" key="11">
    <source>
        <dbReference type="Proteomes" id="UP001362999"/>
    </source>
</evidence>
<evidence type="ECO:0000256" key="9">
    <source>
        <dbReference type="SAM" id="MobiDB-lite"/>
    </source>
</evidence>
<evidence type="ECO:0000313" key="10">
    <source>
        <dbReference type="EMBL" id="KAK7061769.1"/>
    </source>
</evidence>
<dbReference type="PANTHER" id="PTHR13114:SF7">
    <property type="entry name" value="MEDIATOR OF RNA POLYMERASE II TRANSCRIPTION SUBUNIT 17"/>
    <property type="match status" value="1"/>
</dbReference>
<evidence type="ECO:0000256" key="2">
    <source>
        <dbReference type="ARBA" id="ARBA00005635"/>
    </source>
</evidence>
<dbReference type="PANTHER" id="PTHR13114">
    <property type="entry name" value="MEDIATOR OF RNA POLYMERASE II TRANSCRIPTION SUBUNIT 17"/>
    <property type="match status" value="1"/>
</dbReference>
<gene>
    <name evidence="8" type="primary">MED17</name>
    <name evidence="10" type="ORF">R3P38DRAFT_675206</name>
</gene>
<keyword evidence="5 8" id="KW-0804">Transcription</keyword>
<dbReference type="Pfam" id="PF10156">
    <property type="entry name" value="Med17"/>
    <property type="match status" value="1"/>
</dbReference>
<feature type="compositionally biased region" description="Acidic residues" evidence="9">
    <location>
        <begin position="75"/>
        <end position="92"/>
    </location>
</feature>
<comment type="similarity">
    <text evidence="2 8">Belongs to the Mediator complex subunit 17 family.</text>
</comment>
<keyword evidence="8" id="KW-0010">Activator</keyword>
<evidence type="ECO:0000256" key="5">
    <source>
        <dbReference type="ARBA" id="ARBA00023163"/>
    </source>
</evidence>
<dbReference type="Proteomes" id="UP001362999">
    <property type="component" value="Unassembled WGS sequence"/>
</dbReference>
<evidence type="ECO:0000256" key="4">
    <source>
        <dbReference type="ARBA" id="ARBA00023015"/>
    </source>
</evidence>
<dbReference type="GO" id="GO:0070847">
    <property type="term" value="C:core mediator complex"/>
    <property type="evidence" value="ECO:0007669"/>
    <property type="project" value="TreeGrafter"/>
</dbReference>
<evidence type="ECO:0000256" key="8">
    <source>
        <dbReference type="RuleBase" id="RU364140"/>
    </source>
</evidence>
<name>A0AAW0EBH5_9AGAR</name>
<accession>A0AAW0EBH5</accession>
<sequence>MLKLEPPYKDDAGQRLPVLFDIYPDGTRIYEPQVDPQKSLAERLRRVFAERGVDFFERNANDLSSLTADPKEPSAEDDQSDGDEEPAGEEKDESATPGPMTPEDLYKMRVEVLPQLFTALGEMTHAKELLSMLLASAQAENANAGAGVGGGGATLAATLAAMNASSATSTAQQVQNPGAAAPTSTLSATAVTKPAPILSVQAFNAQLTLGGKDEALRKAAGVFKNAAESIERARVRGERYWVDALKIRRANWGLIPAPLPFGAPTGKGADKTSKDFLISYGLEESPAIFRRRAVGRMPTYEKPHEPLVFPHRTQTRLLISVSSVSPSEDGVDTVKTVLSQNIISPLEENASLEAALRAAQQEIVEQEIFASLVREAGSLPTASARVSERLIVLDAAQGIELKFELIDADALPPPSPASNNAKCDFIYYALQALLLRQHAHAKRRRLGTIGVMRAPNAPSAFDATPPPLLLRPVIDLLQYEGFLKRLRAEMELLGEALRKVGIENALRFEGVGGTGVELVELLDPVEEREGSGGAAMRERERERQAQGLGGEAVIRIDARHTVRLTFRAPSSLTAHLSQATLLISSIPQLRMLLGDEVERCLLARICEVGRELCEGVGGIWFVDINRCVGRWDGCVLNFRIYVKHGVVNCAAFRLGKTGLQQGDALTYSTDLNVSLLSWAENTIRTALAQ</sequence>
<keyword evidence="4 8" id="KW-0805">Transcription regulation</keyword>
<proteinExistence type="inferred from homology"/>